<dbReference type="AlphaFoldDB" id="A0A0F9A2X7"/>
<gene>
    <name evidence="2" type="ORF">LCGC14_2702570</name>
</gene>
<comment type="caution">
    <text evidence="2">The sequence shown here is derived from an EMBL/GenBank/DDBJ whole genome shotgun (WGS) entry which is preliminary data.</text>
</comment>
<name>A0A0F9A2X7_9ZZZZ</name>
<accession>A0A0F9A2X7</accession>
<feature type="compositionally biased region" description="Basic residues" evidence="1">
    <location>
        <begin position="78"/>
        <end position="97"/>
    </location>
</feature>
<evidence type="ECO:0000256" key="1">
    <source>
        <dbReference type="SAM" id="MobiDB-lite"/>
    </source>
</evidence>
<feature type="region of interest" description="Disordered" evidence="1">
    <location>
        <begin position="61"/>
        <end position="107"/>
    </location>
</feature>
<dbReference type="EMBL" id="LAZR01048196">
    <property type="protein sequence ID" value="KKK92475.1"/>
    <property type="molecule type" value="Genomic_DNA"/>
</dbReference>
<proteinExistence type="predicted"/>
<protein>
    <submittedName>
        <fullName evidence="2">Uncharacterized protein</fullName>
    </submittedName>
</protein>
<sequence length="118" mass="13964">MAAPIIYSEKKPDVIDMLNKHIEKRLDCIQAMSIEETEIHVEKLRWEFRYSVKELERKTLHKRQTEPLADSESVLERIKRKQPTKKSKKQGRKKKTPREKMKALGIYTDEQLTAMGVK</sequence>
<reference evidence="2" key="1">
    <citation type="journal article" date="2015" name="Nature">
        <title>Complex archaea that bridge the gap between prokaryotes and eukaryotes.</title>
        <authorList>
            <person name="Spang A."/>
            <person name="Saw J.H."/>
            <person name="Jorgensen S.L."/>
            <person name="Zaremba-Niedzwiedzka K."/>
            <person name="Martijn J."/>
            <person name="Lind A.E."/>
            <person name="van Eijk R."/>
            <person name="Schleper C."/>
            <person name="Guy L."/>
            <person name="Ettema T.J."/>
        </authorList>
    </citation>
    <scope>NUCLEOTIDE SEQUENCE</scope>
</reference>
<evidence type="ECO:0000313" key="2">
    <source>
        <dbReference type="EMBL" id="KKK92475.1"/>
    </source>
</evidence>
<organism evidence="2">
    <name type="scientific">marine sediment metagenome</name>
    <dbReference type="NCBI Taxonomy" id="412755"/>
    <lineage>
        <taxon>unclassified sequences</taxon>
        <taxon>metagenomes</taxon>
        <taxon>ecological metagenomes</taxon>
    </lineage>
</organism>